<keyword evidence="2" id="KW-1185">Reference proteome</keyword>
<dbReference type="Proteomes" id="UP000829196">
    <property type="component" value="Unassembled WGS sequence"/>
</dbReference>
<accession>A0A8T3A380</accession>
<protein>
    <submittedName>
        <fullName evidence="1">Uncharacterized protein</fullName>
    </submittedName>
</protein>
<sequence length="50" mass="5716">MKSQLLAVLSKAFLRIHLCPLLRGANEDMNKIENMIPKTLTMVRIIDTFS</sequence>
<dbReference type="AlphaFoldDB" id="A0A8T3A380"/>
<proteinExistence type="predicted"/>
<name>A0A8T3A380_DENNO</name>
<reference evidence="1" key="1">
    <citation type="journal article" date="2022" name="Front. Genet.">
        <title>Chromosome-Scale Assembly of the Dendrobium nobile Genome Provides Insights Into the Molecular Mechanism of the Biosynthesis of the Medicinal Active Ingredient of Dendrobium.</title>
        <authorList>
            <person name="Xu Q."/>
            <person name="Niu S.-C."/>
            <person name="Li K.-L."/>
            <person name="Zheng P.-J."/>
            <person name="Zhang X.-J."/>
            <person name="Jia Y."/>
            <person name="Liu Y."/>
            <person name="Niu Y.-X."/>
            <person name="Yu L.-H."/>
            <person name="Chen D.-F."/>
            <person name="Zhang G.-Q."/>
        </authorList>
    </citation>
    <scope>NUCLEOTIDE SEQUENCE</scope>
    <source>
        <tissue evidence="1">Leaf</tissue>
    </source>
</reference>
<organism evidence="1 2">
    <name type="scientific">Dendrobium nobile</name>
    <name type="common">Orchid</name>
    <dbReference type="NCBI Taxonomy" id="94219"/>
    <lineage>
        <taxon>Eukaryota</taxon>
        <taxon>Viridiplantae</taxon>
        <taxon>Streptophyta</taxon>
        <taxon>Embryophyta</taxon>
        <taxon>Tracheophyta</taxon>
        <taxon>Spermatophyta</taxon>
        <taxon>Magnoliopsida</taxon>
        <taxon>Liliopsida</taxon>
        <taxon>Asparagales</taxon>
        <taxon>Orchidaceae</taxon>
        <taxon>Epidendroideae</taxon>
        <taxon>Malaxideae</taxon>
        <taxon>Dendrobiinae</taxon>
        <taxon>Dendrobium</taxon>
    </lineage>
</organism>
<dbReference type="EMBL" id="JAGYWB010000019">
    <property type="protein sequence ID" value="KAI0488816.1"/>
    <property type="molecule type" value="Genomic_DNA"/>
</dbReference>
<comment type="caution">
    <text evidence="1">The sequence shown here is derived from an EMBL/GenBank/DDBJ whole genome shotgun (WGS) entry which is preliminary data.</text>
</comment>
<evidence type="ECO:0000313" key="1">
    <source>
        <dbReference type="EMBL" id="KAI0488816.1"/>
    </source>
</evidence>
<gene>
    <name evidence="1" type="ORF">KFK09_028655</name>
</gene>
<evidence type="ECO:0000313" key="2">
    <source>
        <dbReference type="Proteomes" id="UP000829196"/>
    </source>
</evidence>